<gene>
    <name evidence="2" type="ORF">FHS23_002447</name>
</gene>
<name>A0A839S277_9PSEU</name>
<dbReference type="Proteomes" id="UP000550714">
    <property type="component" value="Unassembled WGS sequence"/>
</dbReference>
<reference evidence="2 3" key="1">
    <citation type="submission" date="2020-08" db="EMBL/GenBank/DDBJ databases">
        <title>Genomic Encyclopedia of Type Strains, Phase III (KMG-III): the genomes of soil and plant-associated and newly described type strains.</title>
        <authorList>
            <person name="Whitman W."/>
        </authorList>
    </citation>
    <scope>NUCLEOTIDE SEQUENCE [LARGE SCALE GENOMIC DNA]</scope>
    <source>
        <strain evidence="2 3">CECT 8577</strain>
    </source>
</reference>
<organism evidence="2 3">
    <name type="scientific">Prauserella isguenensis</name>
    <dbReference type="NCBI Taxonomy" id="1470180"/>
    <lineage>
        <taxon>Bacteria</taxon>
        <taxon>Bacillati</taxon>
        <taxon>Actinomycetota</taxon>
        <taxon>Actinomycetes</taxon>
        <taxon>Pseudonocardiales</taxon>
        <taxon>Pseudonocardiaceae</taxon>
        <taxon>Prauserella</taxon>
    </lineage>
</organism>
<accession>A0A839S277</accession>
<evidence type="ECO:0000313" key="2">
    <source>
        <dbReference type="EMBL" id="MBB3051424.1"/>
    </source>
</evidence>
<feature type="region of interest" description="Disordered" evidence="1">
    <location>
        <begin position="1"/>
        <end position="26"/>
    </location>
</feature>
<proteinExistence type="predicted"/>
<dbReference type="EMBL" id="JACHWU010000002">
    <property type="protein sequence ID" value="MBB3051424.1"/>
    <property type="molecule type" value="Genomic_DNA"/>
</dbReference>
<comment type="caution">
    <text evidence="2">The sequence shown here is derived from an EMBL/GenBank/DDBJ whole genome shotgun (WGS) entry which is preliminary data.</text>
</comment>
<keyword evidence="3" id="KW-1185">Reference proteome</keyword>
<dbReference type="AlphaFoldDB" id="A0A839S277"/>
<evidence type="ECO:0000313" key="3">
    <source>
        <dbReference type="Proteomes" id="UP000550714"/>
    </source>
</evidence>
<evidence type="ECO:0000256" key="1">
    <source>
        <dbReference type="SAM" id="MobiDB-lite"/>
    </source>
</evidence>
<sequence length="38" mass="3751">MSTSMLAVGEDVGGMPESRPFLGGLGGVIRSPVDNCGG</sequence>
<protein>
    <submittedName>
        <fullName evidence="2">Uncharacterized protein</fullName>
    </submittedName>
</protein>